<protein>
    <submittedName>
        <fullName evidence="1">Uncharacterized protein</fullName>
    </submittedName>
</protein>
<evidence type="ECO:0000313" key="2">
    <source>
        <dbReference type="Proteomes" id="UP001172386"/>
    </source>
</evidence>
<gene>
    <name evidence="1" type="ORF">H2198_007638</name>
</gene>
<proteinExistence type="predicted"/>
<evidence type="ECO:0000313" key="1">
    <source>
        <dbReference type="EMBL" id="KAJ9653127.1"/>
    </source>
</evidence>
<name>A0ACC2ZZU7_9EURO</name>
<sequence length="148" mass="15857">MNLPKPKIRSPLMTGGRISSNSGAFFFGEAALSLLTVWSKGVESPMFDVGRGLEELEDDVAMVLEDKVVEVVSDVTVVELVELLVLVCTEDELVTEDNEELLEAEVEEAEEVVVALLEEVVDTSELDEVLVALALVAVPLATVAATLA</sequence>
<dbReference type="EMBL" id="JAPDRQ010000165">
    <property type="protein sequence ID" value="KAJ9653127.1"/>
    <property type="molecule type" value="Genomic_DNA"/>
</dbReference>
<comment type="caution">
    <text evidence="1">The sequence shown here is derived from an EMBL/GenBank/DDBJ whole genome shotgun (WGS) entry which is preliminary data.</text>
</comment>
<accession>A0ACC2ZZU7</accession>
<reference evidence="1" key="1">
    <citation type="submission" date="2022-10" db="EMBL/GenBank/DDBJ databases">
        <title>Culturing micro-colonial fungi from biological soil crusts in the Mojave desert and describing Neophaeococcomyces mojavensis, and introducing the new genera and species Taxawa tesnikishii.</title>
        <authorList>
            <person name="Kurbessoian T."/>
            <person name="Stajich J.E."/>
        </authorList>
    </citation>
    <scope>NUCLEOTIDE SEQUENCE</scope>
    <source>
        <strain evidence="1">JES_112</strain>
    </source>
</reference>
<keyword evidence="2" id="KW-1185">Reference proteome</keyword>
<organism evidence="1 2">
    <name type="scientific">Neophaeococcomyces mojaviensis</name>
    <dbReference type="NCBI Taxonomy" id="3383035"/>
    <lineage>
        <taxon>Eukaryota</taxon>
        <taxon>Fungi</taxon>
        <taxon>Dikarya</taxon>
        <taxon>Ascomycota</taxon>
        <taxon>Pezizomycotina</taxon>
        <taxon>Eurotiomycetes</taxon>
        <taxon>Chaetothyriomycetidae</taxon>
        <taxon>Chaetothyriales</taxon>
        <taxon>Chaetothyriales incertae sedis</taxon>
        <taxon>Neophaeococcomyces</taxon>
    </lineage>
</organism>
<dbReference type="Proteomes" id="UP001172386">
    <property type="component" value="Unassembled WGS sequence"/>
</dbReference>